<dbReference type="HOGENOM" id="CLU_098991_0_0_10"/>
<proteinExistence type="predicted"/>
<evidence type="ECO:0000259" key="1">
    <source>
        <dbReference type="Pfam" id="PF08937"/>
    </source>
</evidence>
<dbReference type="InterPro" id="IPR036490">
    <property type="entry name" value="ThsB_TIR-like_sf"/>
</dbReference>
<gene>
    <name evidence="2" type="ordered locus">Ctha_2429</name>
</gene>
<dbReference type="Gene3D" id="3.40.50.11200">
    <property type="match status" value="1"/>
</dbReference>
<accession>B3QX68</accession>
<name>B3QX68_CHLT3</name>
<dbReference type="Pfam" id="PF08937">
    <property type="entry name" value="ThsB_TIR"/>
    <property type="match status" value="1"/>
</dbReference>
<dbReference type="RefSeq" id="WP_012500960.1">
    <property type="nucleotide sequence ID" value="NC_011026.1"/>
</dbReference>
<protein>
    <recommendedName>
        <fullName evidence="1">Thoeris protein ThsB TIR-like domain-containing protein</fullName>
    </recommendedName>
</protein>
<dbReference type="InterPro" id="IPR015032">
    <property type="entry name" value="ThsB__TIR-like_domain"/>
</dbReference>
<sequence length="167" mass="19830">MNKKIFISFHYDRDAWRAAQVRNHPDMQYSFHKTELLDAAKWDKLKQKGDIAIKNWIKCQLEGSTVTIVLIGKETAQRRFIKYEIEQSYYRGNGLIGIYIHKLKNQFGYSDEKGENPFEHFYLHHDYLNPLTKHTKTYDWIDDNGPKNISSWIEDAAKSTLRKHACY</sequence>
<dbReference type="OrthoDB" id="9811746at2"/>
<dbReference type="KEGG" id="cts:Ctha_2429"/>
<dbReference type="AlphaFoldDB" id="B3QX68"/>
<dbReference type="eggNOG" id="ENOG5032RJ7">
    <property type="taxonomic scope" value="Bacteria"/>
</dbReference>
<feature type="domain" description="Thoeris protein ThsB TIR-like" evidence="1">
    <location>
        <begin position="6"/>
        <end position="104"/>
    </location>
</feature>
<organism evidence="2 3">
    <name type="scientific">Chloroherpeton thalassium (strain ATCC 35110 / GB-78)</name>
    <dbReference type="NCBI Taxonomy" id="517418"/>
    <lineage>
        <taxon>Bacteria</taxon>
        <taxon>Pseudomonadati</taxon>
        <taxon>Chlorobiota</taxon>
        <taxon>Chlorobiia</taxon>
        <taxon>Chlorobiales</taxon>
        <taxon>Chloroherpetonaceae</taxon>
        <taxon>Chloroherpeton</taxon>
    </lineage>
</organism>
<evidence type="ECO:0000313" key="3">
    <source>
        <dbReference type="Proteomes" id="UP000001208"/>
    </source>
</evidence>
<dbReference type="EMBL" id="CP001100">
    <property type="protein sequence ID" value="ACF14878.1"/>
    <property type="molecule type" value="Genomic_DNA"/>
</dbReference>
<dbReference type="SUPFAM" id="SSF52206">
    <property type="entry name" value="Hypothetical protein MTH538"/>
    <property type="match status" value="1"/>
</dbReference>
<keyword evidence="3" id="KW-1185">Reference proteome</keyword>
<reference evidence="2 3" key="1">
    <citation type="submission" date="2008-06" db="EMBL/GenBank/DDBJ databases">
        <title>Complete sequence of Chloroherpeton thalassium ATCC 35110.</title>
        <authorList>
            <consortium name="US DOE Joint Genome Institute"/>
            <person name="Lucas S."/>
            <person name="Copeland A."/>
            <person name="Lapidus A."/>
            <person name="Glavina del Rio T."/>
            <person name="Dalin E."/>
            <person name="Tice H."/>
            <person name="Bruce D."/>
            <person name="Goodwin L."/>
            <person name="Pitluck S."/>
            <person name="Schmutz J."/>
            <person name="Larimer F."/>
            <person name="Land M."/>
            <person name="Hauser L."/>
            <person name="Kyrpides N."/>
            <person name="Mikhailova N."/>
            <person name="Liu Z."/>
            <person name="Li T."/>
            <person name="Zhao F."/>
            <person name="Overmann J."/>
            <person name="Bryant D.A."/>
            <person name="Richardson P."/>
        </authorList>
    </citation>
    <scope>NUCLEOTIDE SEQUENCE [LARGE SCALE GENOMIC DNA]</scope>
    <source>
        <strain evidence="3">ATCC 35110 / GB-78</strain>
    </source>
</reference>
<evidence type="ECO:0000313" key="2">
    <source>
        <dbReference type="EMBL" id="ACF14878.1"/>
    </source>
</evidence>
<dbReference type="Proteomes" id="UP000001208">
    <property type="component" value="Chromosome"/>
</dbReference>